<dbReference type="RefSeq" id="XP_036531908.1">
    <property type="nucleotide sequence ID" value="XM_036677404.1"/>
</dbReference>
<comment type="caution">
    <text evidence="1">The sequence shown here is derived from an EMBL/GenBank/DDBJ whole genome shotgun (WGS) entry which is preliminary data.</text>
</comment>
<reference evidence="1 2" key="1">
    <citation type="submission" date="2020-05" db="EMBL/GenBank/DDBJ databases">
        <title>Identification and distribution of gene clusters putatively required for synthesis of sphingolipid metabolism inhibitors in phylogenetically diverse species of the filamentous fungus Fusarium.</title>
        <authorList>
            <person name="Kim H.-S."/>
            <person name="Busman M."/>
            <person name="Brown D.W."/>
            <person name="Divon H."/>
            <person name="Uhlig S."/>
            <person name="Proctor R.H."/>
        </authorList>
    </citation>
    <scope>NUCLEOTIDE SEQUENCE [LARGE SCALE GENOMIC DNA]</scope>
    <source>
        <strain evidence="1 2">NRRL 66333</strain>
    </source>
</reference>
<dbReference type="GO" id="GO:0004497">
    <property type="term" value="F:monooxygenase activity"/>
    <property type="evidence" value="ECO:0007669"/>
    <property type="project" value="UniProtKB-KW"/>
</dbReference>
<protein>
    <submittedName>
        <fullName evidence="1">Cytochrome P450 monooxygenase</fullName>
    </submittedName>
</protein>
<gene>
    <name evidence="1" type="ORF">FSUBG_12600</name>
</gene>
<keyword evidence="2" id="KW-1185">Reference proteome</keyword>
<dbReference type="OrthoDB" id="3643156at2759"/>
<evidence type="ECO:0000313" key="1">
    <source>
        <dbReference type="EMBL" id="KAF5584937.1"/>
    </source>
</evidence>
<dbReference type="EMBL" id="JAAOAV010000279">
    <property type="protein sequence ID" value="KAF5584937.1"/>
    <property type="molecule type" value="Genomic_DNA"/>
</dbReference>
<organism evidence="1 2">
    <name type="scientific">Gibberella subglutinans</name>
    <name type="common">Fusarium subglutinans</name>
    <dbReference type="NCBI Taxonomy" id="42677"/>
    <lineage>
        <taxon>Eukaryota</taxon>
        <taxon>Fungi</taxon>
        <taxon>Dikarya</taxon>
        <taxon>Ascomycota</taxon>
        <taxon>Pezizomycotina</taxon>
        <taxon>Sordariomycetes</taxon>
        <taxon>Hypocreomycetidae</taxon>
        <taxon>Hypocreales</taxon>
        <taxon>Nectriaceae</taxon>
        <taxon>Fusarium</taxon>
        <taxon>Fusarium fujikuroi species complex</taxon>
    </lineage>
</organism>
<dbReference type="AlphaFoldDB" id="A0A8H5L3Y1"/>
<dbReference type="GeneID" id="59312122"/>
<evidence type="ECO:0000313" key="2">
    <source>
        <dbReference type="Proteomes" id="UP000547976"/>
    </source>
</evidence>
<sequence>MLRTFPQLALVLAVTIISSLAVIQLVSFVRDIRSYSDLEAPGVAFVLKPDHGTAAIFLGNGSSVAVARVEGSQAYKDLMLRQTRL</sequence>
<name>A0A8H5L3Y1_GIBSU</name>
<keyword evidence="1" id="KW-0503">Monooxygenase</keyword>
<accession>A0A8H5L3Y1</accession>
<keyword evidence="1" id="KW-0560">Oxidoreductase</keyword>
<dbReference type="Proteomes" id="UP000547976">
    <property type="component" value="Unassembled WGS sequence"/>
</dbReference>
<proteinExistence type="predicted"/>